<dbReference type="Gene3D" id="3.30.710.10">
    <property type="entry name" value="Potassium Channel Kv1.1, Chain A"/>
    <property type="match status" value="1"/>
</dbReference>
<sequence>MAKPLMKDTLTAGIARINVGVDDTPFDVHIELLCDHSPYFDALYEERTKKSIADCAISFPDDDPDAFSVLVSWMYRGDITVDLSRANMLFGFKLWVLAGKFSMAELQNTVMAFCKARIDASNGALFCELAIDYVYSNTLPKSPLRLLVVDTWVQNATQSRFLRRKDLRREFLEDFCCALIEWKEGKTKAVDLTDTTSHYFIDTSPLKDNGGEILVRGDISEIMQPATPEQMQNRKVKRPSSRICKISPAPCLPAAMTPTSTDTGNDPSDSITSDMSSSQV</sequence>
<dbReference type="SMART" id="SM00225">
    <property type="entry name" value="BTB"/>
    <property type="match status" value="1"/>
</dbReference>
<name>A0A5N7APC6_9EURO</name>
<dbReference type="PANTHER" id="PTHR47843">
    <property type="entry name" value="BTB DOMAIN-CONTAINING PROTEIN-RELATED"/>
    <property type="match status" value="1"/>
</dbReference>
<dbReference type="SUPFAM" id="SSF54695">
    <property type="entry name" value="POZ domain"/>
    <property type="match status" value="1"/>
</dbReference>
<reference evidence="3 4" key="1">
    <citation type="submission" date="2019-04" db="EMBL/GenBank/DDBJ databases">
        <title>Friends and foes A comparative genomics studyof 23 Aspergillus species from section Flavi.</title>
        <authorList>
            <consortium name="DOE Joint Genome Institute"/>
            <person name="Kjaerbolling I."/>
            <person name="Vesth T."/>
            <person name="Frisvad J.C."/>
            <person name="Nybo J.L."/>
            <person name="Theobald S."/>
            <person name="Kildgaard S."/>
            <person name="Isbrandt T."/>
            <person name="Kuo A."/>
            <person name="Sato A."/>
            <person name="Lyhne E.K."/>
            <person name="Kogle M.E."/>
            <person name="Wiebenga A."/>
            <person name="Kun R.S."/>
            <person name="Lubbers R.J."/>
            <person name="Makela M.R."/>
            <person name="Barry K."/>
            <person name="Chovatia M."/>
            <person name="Clum A."/>
            <person name="Daum C."/>
            <person name="Haridas S."/>
            <person name="He G."/>
            <person name="LaButti K."/>
            <person name="Lipzen A."/>
            <person name="Mondo S."/>
            <person name="Riley R."/>
            <person name="Salamov A."/>
            <person name="Simmons B.A."/>
            <person name="Magnuson J.K."/>
            <person name="Henrissat B."/>
            <person name="Mortensen U.H."/>
            <person name="Larsen T.O."/>
            <person name="Devries R.P."/>
            <person name="Grigoriev I.V."/>
            <person name="Machida M."/>
            <person name="Baker S.E."/>
            <person name="Andersen M.R."/>
        </authorList>
    </citation>
    <scope>NUCLEOTIDE SEQUENCE [LARGE SCALE GENOMIC DNA]</scope>
    <source>
        <strain evidence="3 4">IBT 29228</strain>
    </source>
</reference>
<dbReference type="InterPro" id="IPR011333">
    <property type="entry name" value="SKP1/BTB/POZ_sf"/>
</dbReference>
<evidence type="ECO:0000313" key="4">
    <source>
        <dbReference type="Proteomes" id="UP000326198"/>
    </source>
</evidence>
<dbReference type="AlphaFoldDB" id="A0A5N7APC6"/>
<dbReference type="EMBL" id="ML736404">
    <property type="protein sequence ID" value="KAE8371695.1"/>
    <property type="molecule type" value="Genomic_DNA"/>
</dbReference>
<dbReference type="InterPro" id="IPR000210">
    <property type="entry name" value="BTB/POZ_dom"/>
</dbReference>
<dbReference type="PROSITE" id="PS50097">
    <property type="entry name" value="BTB"/>
    <property type="match status" value="1"/>
</dbReference>
<dbReference type="OrthoDB" id="1022638at2759"/>
<accession>A0A5N7APC6</accession>
<dbReference type="CDD" id="cd18186">
    <property type="entry name" value="BTB_POZ_ZBTB_KLHL-like"/>
    <property type="match status" value="1"/>
</dbReference>
<evidence type="ECO:0000259" key="2">
    <source>
        <dbReference type="PROSITE" id="PS50097"/>
    </source>
</evidence>
<feature type="domain" description="BTB" evidence="2">
    <location>
        <begin position="15"/>
        <end position="83"/>
    </location>
</feature>
<feature type="region of interest" description="Disordered" evidence="1">
    <location>
        <begin position="244"/>
        <end position="280"/>
    </location>
</feature>
<evidence type="ECO:0000256" key="1">
    <source>
        <dbReference type="SAM" id="MobiDB-lite"/>
    </source>
</evidence>
<evidence type="ECO:0000313" key="3">
    <source>
        <dbReference type="EMBL" id="KAE8371695.1"/>
    </source>
</evidence>
<dbReference type="Proteomes" id="UP000326198">
    <property type="component" value="Unassembled WGS sequence"/>
</dbReference>
<organism evidence="3 4">
    <name type="scientific">Aspergillus bertholletiae</name>
    <dbReference type="NCBI Taxonomy" id="1226010"/>
    <lineage>
        <taxon>Eukaryota</taxon>
        <taxon>Fungi</taxon>
        <taxon>Dikarya</taxon>
        <taxon>Ascomycota</taxon>
        <taxon>Pezizomycotina</taxon>
        <taxon>Eurotiomycetes</taxon>
        <taxon>Eurotiomycetidae</taxon>
        <taxon>Eurotiales</taxon>
        <taxon>Aspergillaceae</taxon>
        <taxon>Aspergillus</taxon>
        <taxon>Aspergillus subgen. Circumdati</taxon>
    </lineage>
</organism>
<gene>
    <name evidence="3" type="ORF">BDV26DRAFT_121266</name>
</gene>
<proteinExistence type="predicted"/>
<keyword evidence="4" id="KW-1185">Reference proteome</keyword>
<feature type="compositionally biased region" description="Low complexity" evidence="1">
    <location>
        <begin position="266"/>
        <end position="280"/>
    </location>
</feature>
<protein>
    <recommendedName>
        <fullName evidence="2">BTB domain-containing protein</fullName>
    </recommendedName>
</protein>
<dbReference type="Pfam" id="PF00651">
    <property type="entry name" value="BTB"/>
    <property type="match status" value="1"/>
</dbReference>
<dbReference type="PANTHER" id="PTHR47843:SF3">
    <property type="entry name" value="BTB DOMAIN-CONTAINING PROTEIN"/>
    <property type="match status" value="1"/>
</dbReference>